<dbReference type="Pfam" id="PF00512">
    <property type="entry name" value="HisKA"/>
    <property type="match status" value="1"/>
</dbReference>
<comment type="catalytic activity">
    <reaction evidence="1">
        <text>ATP + protein L-histidine = ADP + protein N-phospho-L-histidine.</text>
        <dbReference type="EC" id="2.7.13.3"/>
    </reaction>
</comment>
<dbReference type="SUPFAM" id="SSF55874">
    <property type="entry name" value="ATPase domain of HSP90 chaperone/DNA topoisomerase II/histidine kinase"/>
    <property type="match status" value="1"/>
</dbReference>
<gene>
    <name evidence="14" type="ORF">HA039_21415</name>
</gene>
<dbReference type="PROSITE" id="PS50885">
    <property type="entry name" value="HAMP"/>
    <property type="match status" value="1"/>
</dbReference>
<dbReference type="PANTHER" id="PTHR43711:SF1">
    <property type="entry name" value="HISTIDINE KINASE 1"/>
    <property type="match status" value="1"/>
</dbReference>
<accession>A0A6G9HA28</accession>
<dbReference type="EC" id="2.7.13.3" evidence="3"/>
<dbReference type="InterPro" id="IPR003660">
    <property type="entry name" value="HAMP_dom"/>
</dbReference>
<dbReference type="GO" id="GO:0005886">
    <property type="term" value="C:plasma membrane"/>
    <property type="evidence" value="ECO:0007669"/>
    <property type="project" value="UniProtKB-SubCell"/>
</dbReference>
<reference evidence="14 15" key="1">
    <citation type="submission" date="2020-03" db="EMBL/GenBank/DDBJ databases">
        <title>A novel species.</title>
        <authorList>
            <person name="Gao J."/>
        </authorList>
    </citation>
    <scope>NUCLEOTIDE SEQUENCE [LARGE SCALE GENOMIC DNA]</scope>
    <source>
        <strain evidence="14 15">QMT-12</strain>
    </source>
</reference>
<feature type="region of interest" description="Disordered" evidence="10">
    <location>
        <begin position="1"/>
        <end position="76"/>
    </location>
</feature>
<feature type="domain" description="HAMP" evidence="13">
    <location>
        <begin position="147"/>
        <end position="199"/>
    </location>
</feature>
<dbReference type="InterPro" id="IPR005467">
    <property type="entry name" value="His_kinase_dom"/>
</dbReference>
<dbReference type="InterPro" id="IPR003594">
    <property type="entry name" value="HATPase_dom"/>
</dbReference>
<keyword evidence="9" id="KW-0902">Two-component regulatory system</keyword>
<protein>
    <recommendedName>
        <fullName evidence="3">histidine kinase</fullName>
        <ecNumber evidence="3">2.7.13.3</ecNumber>
    </recommendedName>
</protein>
<dbReference type="FunFam" id="3.30.565.10:FF:000006">
    <property type="entry name" value="Sensor histidine kinase WalK"/>
    <property type="match status" value="1"/>
</dbReference>
<feature type="transmembrane region" description="Helical" evidence="11">
    <location>
        <begin position="127"/>
        <end position="147"/>
    </location>
</feature>
<keyword evidence="5" id="KW-0808">Transferase</keyword>
<sequence length="423" mass="43512">MSQAPTSAPGAARVVPSDATRVAPGWGGVPGAGGVPGTGRVPGTGPGGAAEAVATPRASPPQDTAAAPAPVKAPSDANTSLVNTCVSTSRAEQLAPYVAPSALLYVSSPARAATTFFDLSAGNRARIAGGAALVLLVTVTVTTLAGIRLVRPLRALTHAARRMEGGDTAARVRVTGGDELARLAVAFNSMSERREQLESVRKAMVSDVAHELRTPLSNIRGWLEAAEDGVVAHDQVLLTSLLEEALLLQHVIDDLRDLSAADAGELRLRKEWVDVGDLLAQTAVAHRASAEQAGVALSVAGSPLGLLLEADPVRLRQALGNLVSNAIRHTPRGGEVTLRARVEGLRVLIEVEDTGSGIAPDELPHVFDRFWRAEKSRSRGTGGSGLGLSIVRKLAEAHGGVVSASSSLGVGTVFTLTLPMPGA</sequence>
<dbReference type="AlphaFoldDB" id="A0A6G9HA28"/>
<evidence type="ECO:0000256" key="10">
    <source>
        <dbReference type="SAM" id="MobiDB-lite"/>
    </source>
</evidence>
<evidence type="ECO:0000313" key="14">
    <source>
        <dbReference type="EMBL" id="QIQ07061.1"/>
    </source>
</evidence>
<dbReference type="CDD" id="cd00075">
    <property type="entry name" value="HATPase"/>
    <property type="match status" value="1"/>
</dbReference>
<dbReference type="PRINTS" id="PR00344">
    <property type="entry name" value="BCTRLSENSOR"/>
</dbReference>
<dbReference type="EMBL" id="CP050177">
    <property type="protein sequence ID" value="QIQ07061.1"/>
    <property type="molecule type" value="Genomic_DNA"/>
</dbReference>
<keyword evidence="6 11" id="KW-0812">Transmembrane</keyword>
<dbReference type="PANTHER" id="PTHR43711">
    <property type="entry name" value="TWO-COMPONENT HISTIDINE KINASE"/>
    <property type="match status" value="1"/>
</dbReference>
<organism evidence="14 15">
    <name type="scientific">Streptomyces liangshanensis</name>
    <dbReference type="NCBI Taxonomy" id="2717324"/>
    <lineage>
        <taxon>Bacteria</taxon>
        <taxon>Bacillati</taxon>
        <taxon>Actinomycetota</taxon>
        <taxon>Actinomycetes</taxon>
        <taxon>Kitasatosporales</taxon>
        <taxon>Streptomycetaceae</taxon>
        <taxon>Streptomyces</taxon>
    </lineage>
</organism>
<evidence type="ECO:0000256" key="9">
    <source>
        <dbReference type="ARBA" id="ARBA00023012"/>
    </source>
</evidence>
<comment type="subcellular location">
    <subcellularLocation>
        <location evidence="2">Cell membrane</location>
    </subcellularLocation>
</comment>
<dbReference type="CDD" id="cd06225">
    <property type="entry name" value="HAMP"/>
    <property type="match status" value="1"/>
</dbReference>
<dbReference type="SUPFAM" id="SSF47384">
    <property type="entry name" value="Homodimeric domain of signal transducing histidine kinase"/>
    <property type="match status" value="1"/>
</dbReference>
<dbReference type="PROSITE" id="PS50109">
    <property type="entry name" value="HIS_KIN"/>
    <property type="match status" value="1"/>
</dbReference>
<dbReference type="SUPFAM" id="SSF158472">
    <property type="entry name" value="HAMP domain-like"/>
    <property type="match status" value="1"/>
</dbReference>
<evidence type="ECO:0000256" key="11">
    <source>
        <dbReference type="SAM" id="Phobius"/>
    </source>
</evidence>
<keyword evidence="7 14" id="KW-0418">Kinase</keyword>
<dbReference type="Pfam" id="PF02518">
    <property type="entry name" value="HATPase_c"/>
    <property type="match status" value="1"/>
</dbReference>
<dbReference type="Proteomes" id="UP000501179">
    <property type="component" value="Chromosome"/>
</dbReference>
<dbReference type="SMART" id="SM00387">
    <property type="entry name" value="HATPase_c"/>
    <property type="match status" value="1"/>
</dbReference>
<name>A0A6G9HA28_9ACTN</name>
<evidence type="ECO:0000256" key="8">
    <source>
        <dbReference type="ARBA" id="ARBA00022989"/>
    </source>
</evidence>
<dbReference type="CDD" id="cd00082">
    <property type="entry name" value="HisKA"/>
    <property type="match status" value="1"/>
</dbReference>
<dbReference type="InterPro" id="IPR036097">
    <property type="entry name" value="HisK_dim/P_sf"/>
</dbReference>
<dbReference type="InterPro" id="IPR004358">
    <property type="entry name" value="Sig_transdc_His_kin-like_C"/>
</dbReference>
<evidence type="ECO:0000256" key="5">
    <source>
        <dbReference type="ARBA" id="ARBA00022679"/>
    </source>
</evidence>
<evidence type="ECO:0000256" key="7">
    <source>
        <dbReference type="ARBA" id="ARBA00022777"/>
    </source>
</evidence>
<evidence type="ECO:0000256" key="2">
    <source>
        <dbReference type="ARBA" id="ARBA00004236"/>
    </source>
</evidence>
<keyword evidence="8 11" id="KW-1133">Transmembrane helix</keyword>
<dbReference type="Pfam" id="PF00672">
    <property type="entry name" value="HAMP"/>
    <property type="match status" value="1"/>
</dbReference>
<dbReference type="InterPro" id="IPR036890">
    <property type="entry name" value="HATPase_C_sf"/>
</dbReference>
<keyword evidence="11" id="KW-0472">Membrane</keyword>
<dbReference type="Gene3D" id="3.30.565.10">
    <property type="entry name" value="Histidine kinase-like ATPase, C-terminal domain"/>
    <property type="match status" value="1"/>
</dbReference>
<dbReference type="SMART" id="SM00388">
    <property type="entry name" value="HisKA"/>
    <property type="match status" value="1"/>
</dbReference>
<evidence type="ECO:0000259" key="13">
    <source>
        <dbReference type="PROSITE" id="PS50885"/>
    </source>
</evidence>
<feature type="domain" description="Histidine kinase" evidence="12">
    <location>
        <begin position="207"/>
        <end position="422"/>
    </location>
</feature>
<dbReference type="InterPro" id="IPR003661">
    <property type="entry name" value="HisK_dim/P_dom"/>
</dbReference>
<dbReference type="SMART" id="SM00304">
    <property type="entry name" value="HAMP"/>
    <property type="match status" value="1"/>
</dbReference>
<dbReference type="KEGG" id="slia:HA039_21415"/>
<evidence type="ECO:0000259" key="12">
    <source>
        <dbReference type="PROSITE" id="PS50109"/>
    </source>
</evidence>
<dbReference type="Gene3D" id="1.10.287.130">
    <property type="match status" value="1"/>
</dbReference>
<feature type="compositionally biased region" description="Gly residues" evidence="10">
    <location>
        <begin position="25"/>
        <end position="48"/>
    </location>
</feature>
<evidence type="ECO:0000256" key="3">
    <source>
        <dbReference type="ARBA" id="ARBA00012438"/>
    </source>
</evidence>
<evidence type="ECO:0000256" key="6">
    <source>
        <dbReference type="ARBA" id="ARBA00022692"/>
    </source>
</evidence>
<evidence type="ECO:0000256" key="1">
    <source>
        <dbReference type="ARBA" id="ARBA00000085"/>
    </source>
</evidence>
<evidence type="ECO:0000256" key="4">
    <source>
        <dbReference type="ARBA" id="ARBA00022553"/>
    </source>
</evidence>
<dbReference type="GO" id="GO:0000155">
    <property type="term" value="F:phosphorelay sensor kinase activity"/>
    <property type="evidence" value="ECO:0007669"/>
    <property type="project" value="InterPro"/>
</dbReference>
<keyword evidence="15" id="KW-1185">Reference proteome</keyword>
<keyword evidence="4" id="KW-0597">Phosphoprotein</keyword>
<dbReference type="Gene3D" id="6.10.340.10">
    <property type="match status" value="1"/>
</dbReference>
<proteinExistence type="predicted"/>
<evidence type="ECO:0000313" key="15">
    <source>
        <dbReference type="Proteomes" id="UP000501179"/>
    </source>
</evidence>
<dbReference type="InterPro" id="IPR050736">
    <property type="entry name" value="Sensor_HK_Regulatory"/>
</dbReference>